<dbReference type="GO" id="GO:0006637">
    <property type="term" value="P:acyl-CoA metabolic process"/>
    <property type="evidence" value="ECO:0007669"/>
    <property type="project" value="TreeGrafter"/>
</dbReference>
<organism evidence="5 6">
    <name type="scientific">SAR86 cluster bacterium</name>
    <dbReference type="NCBI Taxonomy" id="2030880"/>
    <lineage>
        <taxon>Bacteria</taxon>
        <taxon>Pseudomonadati</taxon>
        <taxon>Pseudomonadota</taxon>
        <taxon>Gammaproteobacteria</taxon>
        <taxon>SAR86 cluster</taxon>
    </lineage>
</organism>
<dbReference type="InterPro" id="IPR006683">
    <property type="entry name" value="Thioestr_dom"/>
</dbReference>
<dbReference type="PROSITE" id="PS51770">
    <property type="entry name" value="HOTDOG_ACOT"/>
    <property type="match status" value="1"/>
</dbReference>
<accession>A0A2A5CIJ0</accession>
<dbReference type="CDD" id="cd03442">
    <property type="entry name" value="BFIT_BACH"/>
    <property type="match status" value="1"/>
</dbReference>
<gene>
    <name evidence="5" type="ORF">COA71_01495</name>
</gene>
<sequence>MNTESENLDLDPNPHPDGELATQTITLPADTNQDGEIHGGWLACQMDMAAHLASSKVAKGKVATVAIDNISFLAPISLGSIVGCYTKILAVGRSSIRVSAEAWVSHVVKGEEWRKVAEGVFTFVAIDSNGRTRAIPKESS</sequence>
<evidence type="ECO:0000256" key="1">
    <source>
        <dbReference type="ARBA" id="ARBA00010458"/>
    </source>
</evidence>
<comment type="similarity">
    <text evidence="1">Belongs to the acyl coenzyme A hydrolase family.</text>
</comment>
<evidence type="ECO:0000313" key="5">
    <source>
        <dbReference type="EMBL" id="PCJ43573.1"/>
    </source>
</evidence>
<feature type="domain" description="HotDog ACOT-type" evidence="4">
    <location>
        <begin position="16"/>
        <end position="129"/>
    </location>
</feature>
<dbReference type="AlphaFoldDB" id="A0A2A5CIJ0"/>
<dbReference type="PANTHER" id="PTHR11049">
    <property type="entry name" value="ACYL COENZYME A THIOESTER HYDROLASE"/>
    <property type="match status" value="1"/>
</dbReference>
<name>A0A2A5CIJ0_9GAMM</name>
<dbReference type="SUPFAM" id="SSF54637">
    <property type="entry name" value="Thioesterase/thiol ester dehydrase-isomerase"/>
    <property type="match status" value="1"/>
</dbReference>
<evidence type="ECO:0000259" key="4">
    <source>
        <dbReference type="PROSITE" id="PS51770"/>
    </source>
</evidence>
<protein>
    <submittedName>
        <fullName evidence="5">Acyl-CoA thioesterase</fullName>
    </submittedName>
</protein>
<dbReference type="PANTHER" id="PTHR11049:SF5">
    <property type="entry name" value="ACYL-COA THIOESTER HYDROLASE YCIA"/>
    <property type="match status" value="1"/>
</dbReference>
<dbReference type="GO" id="GO:0009062">
    <property type="term" value="P:fatty acid catabolic process"/>
    <property type="evidence" value="ECO:0007669"/>
    <property type="project" value="TreeGrafter"/>
</dbReference>
<keyword evidence="2 3" id="KW-0378">Hydrolase</keyword>
<dbReference type="GO" id="GO:0052816">
    <property type="term" value="F:long-chain fatty acyl-CoA hydrolase activity"/>
    <property type="evidence" value="ECO:0007669"/>
    <property type="project" value="TreeGrafter"/>
</dbReference>
<evidence type="ECO:0000313" key="6">
    <source>
        <dbReference type="Proteomes" id="UP000228987"/>
    </source>
</evidence>
<dbReference type="InterPro" id="IPR029069">
    <property type="entry name" value="HotDog_dom_sf"/>
</dbReference>
<evidence type="ECO:0000256" key="3">
    <source>
        <dbReference type="PROSITE-ProRule" id="PRU01106"/>
    </source>
</evidence>
<dbReference type="Pfam" id="PF03061">
    <property type="entry name" value="4HBT"/>
    <property type="match status" value="1"/>
</dbReference>
<dbReference type="Proteomes" id="UP000228987">
    <property type="component" value="Unassembled WGS sequence"/>
</dbReference>
<dbReference type="Gene3D" id="3.10.129.10">
    <property type="entry name" value="Hotdog Thioesterase"/>
    <property type="match status" value="1"/>
</dbReference>
<dbReference type="InterPro" id="IPR040170">
    <property type="entry name" value="Cytosol_ACT"/>
</dbReference>
<comment type="caution">
    <text evidence="5">The sequence shown here is derived from an EMBL/GenBank/DDBJ whole genome shotgun (WGS) entry which is preliminary data.</text>
</comment>
<reference evidence="6" key="1">
    <citation type="submission" date="2017-08" db="EMBL/GenBank/DDBJ databases">
        <title>A dynamic microbial community with high functional redundancy inhabits the cold, oxic subseafloor aquifer.</title>
        <authorList>
            <person name="Tully B.J."/>
            <person name="Wheat C.G."/>
            <person name="Glazer B.T."/>
            <person name="Huber J.A."/>
        </authorList>
    </citation>
    <scope>NUCLEOTIDE SEQUENCE [LARGE SCALE GENOMIC DNA]</scope>
</reference>
<dbReference type="GO" id="GO:0005829">
    <property type="term" value="C:cytosol"/>
    <property type="evidence" value="ECO:0007669"/>
    <property type="project" value="TreeGrafter"/>
</dbReference>
<dbReference type="EMBL" id="NVWI01000001">
    <property type="protein sequence ID" value="PCJ43573.1"/>
    <property type="molecule type" value="Genomic_DNA"/>
</dbReference>
<proteinExistence type="inferred from homology"/>
<evidence type="ECO:0000256" key="2">
    <source>
        <dbReference type="ARBA" id="ARBA00022801"/>
    </source>
</evidence>
<dbReference type="InterPro" id="IPR033120">
    <property type="entry name" value="HOTDOG_ACOT"/>
</dbReference>